<evidence type="ECO:0000259" key="6">
    <source>
        <dbReference type="PROSITE" id="PS50075"/>
    </source>
</evidence>
<dbReference type="HAMAP" id="MF_00565">
    <property type="entry name" value="DltC"/>
    <property type="match status" value="1"/>
</dbReference>
<evidence type="ECO:0000256" key="4">
    <source>
        <dbReference type="ARBA" id="ARBA00023316"/>
    </source>
</evidence>
<dbReference type="NCBIfam" id="TIGR01688">
    <property type="entry name" value="dltC"/>
    <property type="match status" value="1"/>
</dbReference>
<name>A0ABR6TK73_9FIRM</name>
<dbReference type="RefSeq" id="WP_185623827.1">
    <property type="nucleotide sequence ID" value="NZ_JABGBW010000002.1"/>
</dbReference>
<keyword evidence="2 5" id="KW-0963">Cytoplasm</keyword>
<keyword evidence="3 5" id="KW-0597">Phosphoprotein</keyword>
<feature type="modified residue" description="O-(pantetheine 4'-phosphoryl)serine" evidence="5">
    <location>
        <position position="36"/>
    </location>
</feature>
<dbReference type="GO" id="GO:0016874">
    <property type="term" value="F:ligase activity"/>
    <property type="evidence" value="ECO:0007669"/>
    <property type="project" value="UniProtKB-KW"/>
</dbReference>
<dbReference type="EMBL" id="JABGBW010000002">
    <property type="protein sequence ID" value="MBC2575802.1"/>
    <property type="molecule type" value="Genomic_DNA"/>
</dbReference>
<evidence type="ECO:0000256" key="1">
    <source>
        <dbReference type="ARBA" id="ARBA00022450"/>
    </source>
</evidence>
<sequence>MDLKEKVIEIFEEVLESDEIRDNEDLDLFENELLDSLAIIEVLLMIEEKLGISLQPTDLERKDMSSVNNLVNFLRDRV</sequence>
<evidence type="ECO:0000256" key="3">
    <source>
        <dbReference type="ARBA" id="ARBA00022553"/>
    </source>
</evidence>
<evidence type="ECO:0000256" key="2">
    <source>
        <dbReference type="ARBA" id="ARBA00022490"/>
    </source>
</evidence>
<comment type="PTM">
    <text evidence="5">4'-phosphopantetheine is transferred from CoA to a specific serine of apo-DCP.</text>
</comment>
<dbReference type="Pfam" id="PF00550">
    <property type="entry name" value="PP-binding"/>
    <property type="match status" value="1"/>
</dbReference>
<evidence type="ECO:0000313" key="7">
    <source>
        <dbReference type="EMBL" id="MBC2575802.1"/>
    </source>
</evidence>
<comment type="similarity">
    <text evidence="5">Belongs to the DltC family.</text>
</comment>
<keyword evidence="1 5" id="KW-0596">Phosphopantetheine</keyword>
<comment type="caution">
    <text evidence="7">The sequence shown here is derived from an EMBL/GenBank/DDBJ whole genome shotgun (WGS) entry which is preliminary data.</text>
</comment>
<evidence type="ECO:0000313" key="8">
    <source>
        <dbReference type="Proteomes" id="UP000713904"/>
    </source>
</evidence>
<dbReference type="PROSITE" id="PS50075">
    <property type="entry name" value="CARRIER"/>
    <property type="match status" value="1"/>
</dbReference>
<dbReference type="SUPFAM" id="SSF47336">
    <property type="entry name" value="ACP-like"/>
    <property type="match status" value="1"/>
</dbReference>
<organism evidence="7 8">
    <name type="scientific">Peptostreptococcus canis</name>
    <dbReference type="NCBI Taxonomy" id="1159213"/>
    <lineage>
        <taxon>Bacteria</taxon>
        <taxon>Bacillati</taxon>
        <taxon>Bacillota</taxon>
        <taxon>Clostridia</taxon>
        <taxon>Peptostreptococcales</taxon>
        <taxon>Peptostreptococcaceae</taxon>
        <taxon>Peptostreptococcus</taxon>
    </lineage>
</organism>
<protein>
    <recommendedName>
        <fullName evidence="5">D-alanyl carrier protein</fullName>
        <shortName evidence="5">DCP</shortName>
    </recommendedName>
    <alternativeName>
        <fullName evidence="5">D-alanine--poly(phosphoribitol) ligase subunit 2</fullName>
    </alternativeName>
</protein>
<gene>
    <name evidence="5 7" type="primary">dltC</name>
    <name evidence="7" type="ORF">HLB29_03790</name>
</gene>
<keyword evidence="4 5" id="KW-0961">Cell wall biogenesis/degradation</keyword>
<evidence type="ECO:0000256" key="5">
    <source>
        <dbReference type="HAMAP-Rule" id="MF_00565"/>
    </source>
</evidence>
<comment type="subcellular location">
    <subcellularLocation>
        <location evidence="5">Cytoplasm</location>
    </subcellularLocation>
</comment>
<reference evidence="7 8" key="1">
    <citation type="submission" date="2020-05" db="EMBL/GenBank/DDBJ databases">
        <title>Draft genome of xy-202 and genomic insight in genome of the genus Peptostreptococcus.</title>
        <authorList>
            <person name="Zhang Z."/>
        </authorList>
    </citation>
    <scope>NUCLEOTIDE SEQUENCE [LARGE SCALE GENOMIC DNA]</scope>
    <source>
        <strain evidence="7 8">DSM 27025</strain>
    </source>
</reference>
<keyword evidence="8" id="KW-1185">Reference proteome</keyword>
<comment type="pathway">
    <text evidence="5">Cell wall biogenesis; lipoteichoic acid biosynthesis.</text>
</comment>
<dbReference type="InterPro" id="IPR009081">
    <property type="entry name" value="PP-bd_ACP"/>
</dbReference>
<dbReference type="Gene3D" id="1.10.1200.10">
    <property type="entry name" value="ACP-like"/>
    <property type="match status" value="1"/>
</dbReference>
<dbReference type="InterPro" id="IPR036736">
    <property type="entry name" value="ACP-like_sf"/>
</dbReference>
<proteinExistence type="inferred from homology"/>
<feature type="domain" description="Carrier" evidence="6">
    <location>
        <begin position="1"/>
        <end position="78"/>
    </location>
</feature>
<comment type="function">
    <text evidence="5">Carrier protein involved in the D-alanylation of lipoteichoic acid (LTA). The loading of thioester-linked D-alanine onto DltC is catalyzed by D-alanine--D-alanyl carrier protein ligase DltA. The DltC-carried D-alanyl group is further transferred to cell membrane phosphatidylglycerol (PG) by forming an ester bond, probably catalyzed by DltD. D-alanylation of LTA plays an important role in modulating the properties of the cell wall in Gram-positive bacteria, influencing the net charge of the cell wall.</text>
</comment>
<dbReference type="Proteomes" id="UP000713904">
    <property type="component" value="Unassembled WGS sequence"/>
</dbReference>
<dbReference type="InterPro" id="IPR003230">
    <property type="entry name" value="DltC"/>
</dbReference>
<keyword evidence="7" id="KW-0436">Ligase</keyword>
<accession>A0ABR6TK73</accession>